<dbReference type="PANTHER" id="PTHR30483">
    <property type="entry name" value="LEUCINE-SPECIFIC-BINDING PROTEIN"/>
    <property type="match status" value="1"/>
</dbReference>
<dbReference type="InterPro" id="IPR028082">
    <property type="entry name" value="Peripla_BP_I"/>
</dbReference>
<feature type="signal peptide" evidence="3">
    <location>
        <begin position="1"/>
        <end position="27"/>
    </location>
</feature>
<dbReference type="InterPro" id="IPR028081">
    <property type="entry name" value="Leu-bd"/>
</dbReference>
<evidence type="ECO:0000256" key="3">
    <source>
        <dbReference type="SAM" id="SignalP"/>
    </source>
</evidence>
<dbReference type="SUPFAM" id="SSF53822">
    <property type="entry name" value="Periplasmic binding protein-like I"/>
    <property type="match status" value="1"/>
</dbReference>
<dbReference type="Proteomes" id="UP001317532">
    <property type="component" value="Chromosome"/>
</dbReference>
<organism evidence="5 6">
    <name type="scientific">Vulcanimicrobium alpinum</name>
    <dbReference type="NCBI Taxonomy" id="3016050"/>
    <lineage>
        <taxon>Bacteria</taxon>
        <taxon>Bacillati</taxon>
        <taxon>Vulcanimicrobiota</taxon>
        <taxon>Vulcanimicrobiia</taxon>
        <taxon>Vulcanimicrobiales</taxon>
        <taxon>Vulcanimicrobiaceae</taxon>
        <taxon>Vulcanimicrobium</taxon>
    </lineage>
</organism>
<comment type="similarity">
    <text evidence="1">Belongs to the leucine-binding protein family.</text>
</comment>
<name>A0AAN2C9H5_UNVUL</name>
<dbReference type="AlphaFoldDB" id="A0AAN2C9H5"/>
<sequence length="404" mass="43574">MRFSRSVPAALAVALLSSSFSVPPARAADSGPIKIALITDMSGVYAALAGPGAVEAVKMAVDDFGGKVLGRQIIVDVVDHRNQGPVAQAKAREEYDSGAELALDMTNSATAIAVAGVAKDKHKLAIVTGGASSALTGANCNKYTYHYAYDTYALANSTGANITASGGKKWYGIVPDYAFGAQMLTDFTDAVQRKGGEFVHSDKMPLGTTDFSSYMIAAKNAHPDVLGLLNAGADTVNSMKAAKQFQLDKQMKIAVGLLFLSDVDALPDVFAGSRITTSWYWNEDAAARKWADRYAKAMHGLRPTDIQAADYSATTQWLNAVKAAGTTDADAIVKYLDGRQFNDFYAHAGEWRARDHRVTHEMYVVDVLSKDKIKEPHGWFKIVQTIPPSRAFRPESQSTCKKDW</sequence>
<dbReference type="Pfam" id="PF13458">
    <property type="entry name" value="Peripla_BP_6"/>
    <property type="match status" value="1"/>
</dbReference>
<evidence type="ECO:0000256" key="2">
    <source>
        <dbReference type="ARBA" id="ARBA00022729"/>
    </source>
</evidence>
<evidence type="ECO:0000259" key="4">
    <source>
        <dbReference type="Pfam" id="PF13458"/>
    </source>
</evidence>
<accession>A0AAN2C9H5</accession>
<dbReference type="CDD" id="cd06327">
    <property type="entry name" value="PBP1_SBP-like"/>
    <property type="match status" value="1"/>
</dbReference>
<keyword evidence="6" id="KW-1185">Reference proteome</keyword>
<dbReference type="EMBL" id="AP025523">
    <property type="protein sequence ID" value="BDE06540.1"/>
    <property type="molecule type" value="Genomic_DNA"/>
</dbReference>
<feature type="chain" id="PRO_5043007724" evidence="3">
    <location>
        <begin position="28"/>
        <end position="404"/>
    </location>
</feature>
<gene>
    <name evidence="5" type="ORF">WPS_18160</name>
</gene>
<proteinExistence type="inferred from homology"/>
<keyword evidence="2 3" id="KW-0732">Signal</keyword>
<dbReference type="Gene3D" id="3.40.50.2300">
    <property type="match status" value="2"/>
</dbReference>
<reference evidence="5 6" key="1">
    <citation type="journal article" date="2022" name="ISME Commun">
        <title>Vulcanimicrobium alpinus gen. nov. sp. nov., the first cultivated representative of the candidate phylum 'Eremiobacterota', is a metabolically versatile aerobic anoxygenic phototroph.</title>
        <authorList>
            <person name="Yabe S."/>
            <person name="Muto K."/>
            <person name="Abe K."/>
            <person name="Yokota A."/>
            <person name="Staudigel H."/>
            <person name="Tebo B.M."/>
        </authorList>
    </citation>
    <scope>NUCLEOTIDE SEQUENCE [LARGE SCALE GENOMIC DNA]</scope>
    <source>
        <strain evidence="5 6">WC8-2</strain>
    </source>
</reference>
<evidence type="ECO:0000256" key="1">
    <source>
        <dbReference type="ARBA" id="ARBA00010062"/>
    </source>
</evidence>
<evidence type="ECO:0000313" key="6">
    <source>
        <dbReference type="Proteomes" id="UP001317532"/>
    </source>
</evidence>
<feature type="domain" description="Leucine-binding protein" evidence="4">
    <location>
        <begin position="32"/>
        <end position="370"/>
    </location>
</feature>
<dbReference type="InterPro" id="IPR051010">
    <property type="entry name" value="BCAA_transport"/>
</dbReference>
<dbReference type="KEGG" id="vab:WPS_18160"/>
<dbReference type="PANTHER" id="PTHR30483:SF6">
    <property type="entry name" value="PERIPLASMIC BINDING PROTEIN OF ABC TRANSPORTER FOR NATURAL AMINO ACIDS"/>
    <property type="match status" value="1"/>
</dbReference>
<evidence type="ECO:0000313" key="5">
    <source>
        <dbReference type="EMBL" id="BDE06540.1"/>
    </source>
</evidence>
<dbReference type="RefSeq" id="WP_317994200.1">
    <property type="nucleotide sequence ID" value="NZ_AP025523.1"/>
</dbReference>
<protein>
    <submittedName>
        <fullName evidence="5">Branched-chain amino acid ABC transporter substrate-binding protein</fullName>
    </submittedName>
</protein>